<sequence length="51" mass="5846">MFYSAFRLCAIQRKNGGLCPQFFFFFWSNAIALIGCPVDISCCHGLIYVYI</sequence>
<organism evidence="1 2">
    <name type="scientific">Candidatus Magnetobacterium bavaricum</name>
    <dbReference type="NCBI Taxonomy" id="29290"/>
    <lineage>
        <taxon>Bacteria</taxon>
        <taxon>Pseudomonadati</taxon>
        <taxon>Nitrospirota</taxon>
        <taxon>Thermodesulfovibrionia</taxon>
        <taxon>Thermodesulfovibrionales</taxon>
        <taxon>Candidatus Magnetobacteriaceae</taxon>
        <taxon>Candidatus Magnetobacterium</taxon>
    </lineage>
</organism>
<protein>
    <submittedName>
        <fullName evidence="1">Uncharacterized protein</fullName>
    </submittedName>
</protein>
<keyword evidence="2" id="KW-1185">Reference proteome</keyword>
<dbReference type="Proteomes" id="UP000033423">
    <property type="component" value="Unassembled WGS sequence"/>
</dbReference>
<dbReference type="EMBL" id="LACI01000816">
    <property type="protein sequence ID" value="KJU85895.1"/>
    <property type="molecule type" value="Genomic_DNA"/>
</dbReference>
<gene>
    <name evidence="1" type="ORF">MBAV_001912</name>
</gene>
<name>A0A0F3GVI6_9BACT</name>
<evidence type="ECO:0000313" key="1">
    <source>
        <dbReference type="EMBL" id="KJU85895.1"/>
    </source>
</evidence>
<reference evidence="1 2" key="1">
    <citation type="submission" date="2015-02" db="EMBL/GenBank/DDBJ databases">
        <title>Single-cell genomics of uncultivated deep-branching MTB reveals a conserved set of magnetosome genes.</title>
        <authorList>
            <person name="Kolinko S."/>
            <person name="Richter M."/>
            <person name="Glockner F.O."/>
            <person name="Brachmann A."/>
            <person name="Schuler D."/>
        </authorList>
    </citation>
    <scope>NUCLEOTIDE SEQUENCE [LARGE SCALE GENOMIC DNA]</scope>
    <source>
        <strain evidence="1">TM-1</strain>
    </source>
</reference>
<dbReference type="AlphaFoldDB" id="A0A0F3GVI6"/>
<evidence type="ECO:0000313" key="2">
    <source>
        <dbReference type="Proteomes" id="UP000033423"/>
    </source>
</evidence>
<accession>A0A0F3GVI6</accession>
<proteinExistence type="predicted"/>
<comment type="caution">
    <text evidence="1">The sequence shown here is derived from an EMBL/GenBank/DDBJ whole genome shotgun (WGS) entry which is preliminary data.</text>
</comment>